<organism evidence="4 5">
    <name type="scientific">Ogataea polymorpha</name>
    <dbReference type="NCBI Taxonomy" id="460523"/>
    <lineage>
        <taxon>Eukaryota</taxon>
        <taxon>Fungi</taxon>
        <taxon>Dikarya</taxon>
        <taxon>Ascomycota</taxon>
        <taxon>Saccharomycotina</taxon>
        <taxon>Pichiomycetes</taxon>
        <taxon>Pichiales</taxon>
        <taxon>Pichiaceae</taxon>
        <taxon>Ogataea</taxon>
    </lineage>
</organism>
<keyword evidence="2" id="KW-0342">GTP-binding</keyword>
<sequence>MSAISRAVREVQKFYEQVSGRKIEKIPDFKPRVRFPDYNVPLTDFQGHQVTALKRMRRLAPEIDLVIELRDSRAPITTTNFLLDRIFKGKQKIVLYTKAEQSLINQKIIKKWNVRNESWSFFDKNRYDHTAKAAKMIFEKYDSMYPPPPLGMKVIVAGMPNVGKSTLVNKLRRRLAIDQGKKKDVAKVERGGGTTRVTSEMIKISEDPLIYVYDTPGVLMPTVANSKAMLTHALLRTVDNTTVDPIIAADYLLYIWNLLSPDGHFYRSFTKSPTNDIQYLLECVARKKMYTKNKVGKTRPSVSPNGYDLKAAALALQEQLRLEQTNRLAFDLDMLRDLSQKEIGEIIEAERIRVGEMEMEYLD</sequence>
<proteinExistence type="predicted"/>
<dbReference type="InterPro" id="IPR027417">
    <property type="entry name" value="P-loop_NTPase"/>
</dbReference>
<dbReference type="Gene3D" id="3.40.50.300">
    <property type="entry name" value="P-loop containing nucleotide triphosphate hydrolases"/>
    <property type="match status" value="1"/>
</dbReference>
<name>A0A9P8PR01_9ASCO</name>
<accession>A0A9P8PR01</accession>
<dbReference type="PANTHER" id="PTHR45782:SF4">
    <property type="entry name" value="MITOCHONDRIAL RIBOSOME-ASSOCIATED GTPASE 1"/>
    <property type="match status" value="1"/>
</dbReference>
<dbReference type="GO" id="GO:0032543">
    <property type="term" value="P:mitochondrial translation"/>
    <property type="evidence" value="ECO:0007669"/>
    <property type="project" value="TreeGrafter"/>
</dbReference>
<reference evidence="4" key="2">
    <citation type="submission" date="2021-01" db="EMBL/GenBank/DDBJ databases">
        <authorList>
            <person name="Schikora-Tamarit M.A."/>
        </authorList>
    </citation>
    <scope>NUCLEOTIDE SEQUENCE</scope>
    <source>
        <strain evidence="4">NCAIM Y.01608</strain>
    </source>
</reference>
<evidence type="ECO:0000256" key="2">
    <source>
        <dbReference type="ARBA" id="ARBA00023134"/>
    </source>
</evidence>
<reference evidence="4" key="1">
    <citation type="journal article" date="2021" name="Open Biol.">
        <title>Shared evolutionary footprints suggest mitochondrial oxidative damage underlies multiple complex I losses in fungi.</title>
        <authorList>
            <person name="Schikora-Tamarit M.A."/>
            <person name="Marcet-Houben M."/>
            <person name="Nosek J."/>
            <person name="Gabaldon T."/>
        </authorList>
    </citation>
    <scope>NUCLEOTIDE SEQUENCE</scope>
    <source>
        <strain evidence="4">NCAIM Y.01608</strain>
    </source>
</reference>
<protein>
    <recommendedName>
        <fullName evidence="3">G domain-containing protein</fullName>
    </recommendedName>
</protein>
<comment type="caution">
    <text evidence="4">The sequence shown here is derived from an EMBL/GenBank/DDBJ whole genome shotgun (WGS) entry which is preliminary data.</text>
</comment>
<dbReference type="Proteomes" id="UP000788993">
    <property type="component" value="Unassembled WGS sequence"/>
</dbReference>
<dbReference type="AlphaFoldDB" id="A0A9P8PR01"/>
<gene>
    <name evidence="4" type="ORF">OGATHE_001303</name>
</gene>
<dbReference type="SUPFAM" id="SSF52540">
    <property type="entry name" value="P-loop containing nucleoside triphosphate hydrolases"/>
    <property type="match status" value="1"/>
</dbReference>
<dbReference type="GO" id="GO:0005739">
    <property type="term" value="C:mitochondrion"/>
    <property type="evidence" value="ECO:0007669"/>
    <property type="project" value="TreeGrafter"/>
</dbReference>
<dbReference type="GO" id="GO:0005525">
    <property type="term" value="F:GTP binding"/>
    <property type="evidence" value="ECO:0007669"/>
    <property type="project" value="UniProtKB-KW"/>
</dbReference>
<evidence type="ECO:0000256" key="1">
    <source>
        <dbReference type="ARBA" id="ARBA00022741"/>
    </source>
</evidence>
<dbReference type="EMBL" id="JAEUBD010000146">
    <property type="protein sequence ID" value="KAH3676813.1"/>
    <property type="molecule type" value="Genomic_DNA"/>
</dbReference>
<feature type="domain" description="G" evidence="3">
    <location>
        <begin position="153"/>
        <end position="246"/>
    </location>
</feature>
<evidence type="ECO:0000259" key="3">
    <source>
        <dbReference type="Pfam" id="PF01926"/>
    </source>
</evidence>
<dbReference type="GO" id="GO:0003924">
    <property type="term" value="F:GTPase activity"/>
    <property type="evidence" value="ECO:0007669"/>
    <property type="project" value="TreeGrafter"/>
</dbReference>
<keyword evidence="5" id="KW-1185">Reference proteome</keyword>
<dbReference type="InterPro" id="IPR006073">
    <property type="entry name" value="GTP-bd"/>
</dbReference>
<evidence type="ECO:0000313" key="4">
    <source>
        <dbReference type="EMBL" id="KAH3676813.1"/>
    </source>
</evidence>
<keyword evidence="1" id="KW-0547">Nucleotide-binding</keyword>
<dbReference type="PANTHER" id="PTHR45782">
    <property type="entry name" value="MITOCHONDRIAL RIBOSOME-ASSOCIATED GTPASE 1"/>
    <property type="match status" value="1"/>
</dbReference>
<evidence type="ECO:0000313" key="5">
    <source>
        <dbReference type="Proteomes" id="UP000788993"/>
    </source>
</evidence>
<dbReference type="Pfam" id="PF01926">
    <property type="entry name" value="MMR_HSR1"/>
    <property type="match status" value="1"/>
</dbReference>